<name>A0ABS0EPF5_9BURK</name>
<evidence type="ECO:0000313" key="8">
    <source>
        <dbReference type="EMBL" id="MBF8176745.1"/>
    </source>
</evidence>
<feature type="domain" description="Adaptive response protein AidB N-terminal" evidence="7">
    <location>
        <begin position="10"/>
        <end position="164"/>
    </location>
</feature>
<reference evidence="8 9" key="1">
    <citation type="submission" date="2020-11" db="EMBL/GenBank/DDBJ databases">
        <title>WGS of Herminiimonas contaminans strain Marseille-Q4544 isolated from planarians Schmidtea mediterranea.</title>
        <authorList>
            <person name="Kangale L."/>
        </authorList>
    </citation>
    <scope>NUCLEOTIDE SEQUENCE [LARGE SCALE GENOMIC DNA]</scope>
    <source>
        <strain evidence="8 9">Marseille-Q4544</strain>
    </source>
</reference>
<dbReference type="InterPro" id="IPR009100">
    <property type="entry name" value="AcylCoA_DH/oxidase_NM_dom_sf"/>
</dbReference>
<dbReference type="PROSITE" id="PS00073">
    <property type="entry name" value="ACYL_COA_DH_2"/>
    <property type="match status" value="1"/>
</dbReference>
<dbReference type="Pfam" id="PF18158">
    <property type="entry name" value="AidB_N"/>
    <property type="match status" value="1"/>
</dbReference>
<feature type="domain" description="Acyl-CoA oxidase/dehydrogenase middle" evidence="6">
    <location>
        <begin position="180"/>
        <end position="277"/>
    </location>
</feature>
<dbReference type="EC" id="1.3.8.4" evidence="8"/>
<evidence type="ECO:0000256" key="4">
    <source>
        <dbReference type="ARBA" id="ARBA00022827"/>
    </source>
</evidence>
<dbReference type="InterPro" id="IPR006089">
    <property type="entry name" value="Acyl-CoA_DH_CS"/>
</dbReference>
<dbReference type="Pfam" id="PF02770">
    <property type="entry name" value="Acyl-CoA_dh_M"/>
    <property type="match status" value="1"/>
</dbReference>
<dbReference type="RefSeq" id="WP_195874710.1">
    <property type="nucleotide sequence ID" value="NZ_JADOEL010000002.1"/>
</dbReference>
<keyword evidence="3" id="KW-0285">Flavoprotein</keyword>
<dbReference type="Gene3D" id="6.10.250.600">
    <property type="match status" value="1"/>
</dbReference>
<dbReference type="Pfam" id="PF00441">
    <property type="entry name" value="Acyl-CoA_dh_1"/>
    <property type="match status" value="1"/>
</dbReference>
<dbReference type="Proteomes" id="UP000657372">
    <property type="component" value="Unassembled WGS sequence"/>
</dbReference>
<organism evidence="8 9">
    <name type="scientific">Herminiimonas contaminans</name>
    <dbReference type="NCBI Taxonomy" id="1111140"/>
    <lineage>
        <taxon>Bacteria</taxon>
        <taxon>Pseudomonadati</taxon>
        <taxon>Pseudomonadota</taxon>
        <taxon>Betaproteobacteria</taxon>
        <taxon>Burkholderiales</taxon>
        <taxon>Oxalobacteraceae</taxon>
        <taxon>Herminiimonas</taxon>
    </lineage>
</organism>
<keyword evidence="8" id="KW-0560">Oxidoreductase</keyword>
<gene>
    <name evidence="8" type="ORF">IXC47_03500</name>
</gene>
<proteinExistence type="inferred from homology"/>
<dbReference type="SUPFAM" id="SSF47203">
    <property type="entry name" value="Acyl-CoA dehydrogenase C-terminal domain-like"/>
    <property type="match status" value="1"/>
</dbReference>
<dbReference type="PANTHER" id="PTHR42707:SF3">
    <property type="entry name" value="ACYL-COA DEHYDROGENASE AIDB-RELATED"/>
    <property type="match status" value="1"/>
</dbReference>
<accession>A0ABS0EPF5</accession>
<evidence type="ECO:0000259" key="5">
    <source>
        <dbReference type="Pfam" id="PF00441"/>
    </source>
</evidence>
<protein>
    <submittedName>
        <fullName evidence="8">Isovaleryl-CoA dehydrogenase</fullName>
        <ecNumber evidence="8">1.3.8.4</ecNumber>
    </submittedName>
</protein>
<sequence length="547" mass="60651">MQWTTHEVSNQVPDLHDYNLYSSDTVLQAAIQDSAASWYAPELKHLGAELGSQETLQLGQLANQHVPELQTHDRFGNRIDRVDFHPSWHRLLGMQRHAQLHALPWAQPRAGAHIARTAAYYLQAQVESGSLCPVTMTYAAIPLLQQEPALFATLQEKLFSLQHDERDLPLAEKNSMLIGMGMTEKQGGSDVRSNTTVARPLETAGRGRAYAITGHKWFFSAPMCDAHLVLARTEAGPSCFFVPRWRPDGSKNTILIQRLKDKLGNRSNSSSEVEFQDAYGVMVGEDGRGIPTIIEMANHTRLDCVIGSAGLMRNALVQAIHHARHRHAFGLPLAEQALMQNVLADLALESEAATRLMLRLAQAAEAIDDPLERAWRRIVTPAAKFWVCKRALEFSGECMEVWGGNGYIENAPMARMYREAPVNSIWEGSGNVMCLDVLRAIAKESDAFKLLLDSLLDIALEHKGLRELIAELRTDLALPAAQQEMQARRFTQRLVLVAQSCLMLQSAPPAIAEAFVNSRLDAECGRVFGALATPLPAQDILQRAWPA</sequence>
<evidence type="ECO:0000256" key="3">
    <source>
        <dbReference type="ARBA" id="ARBA00022630"/>
    </source>
</evidence>
<comment type="caution">
    <text evidence="8">The sequence shown here is derived from an EMBL/GenBank/DDBJ whole genome shotgun (WGS) entry which is preliminary data.</text>
</comment>
<keyword evidence="4" id="KW-0274">FAD</keyword>
<dbReference type="Gene3D" id="1.20.140.10">
    <property type="entry name" value="Butyryl-CoA Dehydrogenase, subunit A, domain 3"/>
    <property type="match status" value="1"/>
</dbReference>
<dbReference type="GO" id="GO:0008470">
    <property type="term" value="F:3-methylbutanoyl-CoA dehydrogenase activity"/>
    <property type="evidence" value="ECO:0007669"/>
    <property type="project" value="UniProtKB-EC"/>
</dbReference>
<dbReference type="PANTHER" id="PTHR42707">
    <property type="entry name" value="ACYL-COA DEHYDROGENASE"/>
    <property type="match status" value="1"/>
</dbReference>
<evidence type="ECO:0000256" key="2">
    <source>
        <dbReference type="ARBA" id="ARBA00009347"/>
    </source>
</evidence>
<evidence type="ECO:0000256" key="1">
    <source>
        <dbReference type="ARBA" id="ARBA00001974"/>
    </source>
</evidence>
<keyword evidence="9" id="KW-1185">Reference proteome</keyword>
<evidence type="ECO:0000313" key="9">
    <source>
        <dbReference type="Proteomes" id="UP000657372"/>
    </source>
</evidence>
<dbReference type="NCBIfam" id="NF008594">
    <property type="entry name" value="PRK11561.1"/>
    <property type="match status" value="1"/>
</dbReference>
<dbReference type="InterPro" id="IPR036250">
    <property type="entry name" value="AcylCo_DH-like_C"/>
</dbReference>
<dbReference type="InterPro" id="IPR009075">
    <property type="entry name" value="AcylCo_DH/oxidase_C"/>
</dbReference>
<comment type="cofactor">
    <cofactor evidence="1">
        <name>FAD</name>
        <dbReference type="ChEBI" id="CHEBI:57692"/>
    </cofactor>
</comment>
<dbReference type="InterPro" id="IPR006091">
    <property type="entry name" value="Acyl-CoA_Oxase/DH_mid-dom"/>
</dbReference>
<comment type="similarity">
    <text evidence="2">Belongs to the acyl-CoA dehydrogenase family.</text>
</comment>
<dbReference type="InterPro" id="IPR052904">
    <property type="entry name" value="Acyl-CoA_dehydrogenase-like"/>
</dbReference>
<evidence type="ECO:0000259" key="7">
    <source>
        <dbReference type="Pfam" id="PF18158"/>
    </source>
</evidence>
<dbReference type="InterPro" id="IPR041504">
    <property type="entry name" value="AidB_N"/>
</dbReference>
<feature type="domain" description="Acyl-CoA dehydrogenase/oxidase C-terminal" evidence="5">
    <location>
        <begin position="287"/>
        <end position="441"/>
    </location>
</feature>
<dbReference type="Gene3D" id="2.40.110.20">
    <property type="match status" value="1"/>
</dbReference>
<dbReference type="EMBL" id="JADOEL010000002">
    <property type="protein sequence ID" value="MBF8176745.1"/>
    <property type="molecule type" value="Genomic_DNA"/>
</dbReference>
<evidence type="ECO:0000259" key="6">
    <source>
        <dbReference type="Pfam" id="PF02770"/>
    </source>
</evidence>
<dbReference type="SUPFAM" id="SSF56645">
    <property type="entry name" value="Acyl-CoA dehydrogenase NM domain-like"/>
    <property type="match status" value="1"/>
</dbReference>